<accession>A0ABS4XNP5</accession>
<comment type="caution">
    <text evidence="2">The sequence shown here is derived from an EMBL/GenBank/DDBJ whole genome shotgun (WGS) entry which is preliminary data.</text>
</comment>
<proteinExistence type="predicted"/>
<name>A0ABS4XNP5_GLUPR</name>
<keyword evidence="3" id="KW-1185">Reference proteome</keyword>
<dbReference type="EMBL" id="JAGIOJ010000001">
    <property type="protein sequence ID" value="MBP2398148.1"/>
    <property type="molecule type" value="Genomic_DNA"/>
</dbReference>
<feature type="transmembrane region" description="Helical" evidence="1">
    <location>
        <begin position="73"/>
        <end position="90"/>
    </location>
</feature>
<feature type="transmembrane region" description="Helical" evidence="1">
    <location>
        <begin position="12"/>
        <end position="31"/>
    </location>
</feature>
<evidence type="ECO:0000313" key="3">
    <source>
        <dbReference type="Proteomes" id="UP001195422"/>
    </source>
</evidence>
<feature type="transmembrane region" description="Helical" evidence="1">
    <location>
        <begin position="96"/>
        <end position="114"/>
    </location>
</feature>
<protein>
    <submittedName>
        <fullName evidence="2">Uncharacterized protein</fullName>
    </submittedName>
</protein>
<dbReference type="RefSeq" id="WP_188949668.1">
    <property type="nucleotide sequence ID" value="NZ_BMPH01000016.1"/>
</dbReference>
<evidence type="ECO:0000256" key="1">
    <source>
        <dbReference type="SAM" id="Phobius"/>
    </source>
</evidence>
<keyword evidence="1" id="KW-0472">Membrane</keyword>
<keyword evidence="1" id="KW-0812">Transmembrane</keyword>
<reference evidence="2 3" key="1">
    <citation type="submission" date="2021-03" db="EMBL/GenBank/DDBJ databases">
        <title>Sequencing the genomes of 1000 actinobacteria strains.</title>
        <authorList>
            <person name="Klenk H.-P."/>
        </authorList>
    </citation>
    <scope>NUCLEOTIDE SEQUENCE [LARGE SCALE GENOMIC DNA]</scope>
    <source>
        <strain evidence="2 3">DSM 20168</strain>
    </source>
</reference>
<sequence>MNAESKHGPAATRWQHVLEIFLGIYVGYAGWDLLSSGRALENPLSFALWAACVSNLGFILFTPTAKSAAVHRPLAGGAVLAAAAALPTGFPADPFWAVLTVPLFIAALGQLWDLSRKTTKNPRQ</sequence>
<dbReference type="Proteomes" id="UP001195422">
    <property type="component" value="Unassembled WGS sequence"/>
</dbReference>
<organism evidence="2 3">
    <name type="scientific">Glutamicibacter protophormiae</name>
    <name type="common">Brevibacterium protophormiae</name>
    <dbReference type="NCBI Taxonomy" id="37930"/>
    <lineage>
        <taxon>Bacteria</taxon>
        <taxon>Bacillati</taxon>
        <taxon>Actinomycetota</taxon>
        <taxon>Actinomycetes</taxon>
        <taxon>Micrococcales</taxon>
        <taxon>Micrococcaceae</taxon>
        <taxon>Glutamicibacter</taxon>
    </lineage>
</organism>
<keyword evidence="1" id="KW-1133">Transmembrane helix</keyword>
<evidence type="ECO:0000313" key="2">
    <source>
        <dbReference type="EMBL" id="MBP2398148.1"/>
    </source>
</evidence>
<gene>
    <name evidence="2" type="ORF">JOF39_001229</name>
</gene>
<feature type="transmembrane region" description="Helical" evidence="1">
    <location>
        <begin position="43"/>
        <end position="61"/>
    </location>
</feature>